<gene>
    <name evidence="2" type="ORF">H3Z82_03595</name>
</gene>
<dbReference type="Proteomes" id="UP000541857">
    <property type="component" value="Unassembled WGS sequence"/>
</dbReference>
<sequence>MKTVVLLLLVCLGFSCADTDDRNPKVLNLEVNGCFDKFESGIEICLDSIFDDSRCPTGLVCVWEGDALAAFTLRKANTVKRFNLHANKRYQNDTLIEGIVVKLLQVTPYPTADQPVNPDDYRAEISMDQN</sequence>
<protein>
    <recommendedName>
        <fullName evidence="4">Lipoprotein</fullName>
    </recommendedName>
</protein>
<comment type="caution">
    <text evidence="2">The sequence shown here is derived from an EMBL/GenBank/DDBJ whole genome shotgun (WGS) entry which is preliminary data.</text>
</comment>
<dbReference type="PROSITE" id="PS51257">
    <property type="entry name" value="PROKAR_LIPOPROTEIN"/>
    <property type="match status" value="1"/>
</dbReference>
<keyword evidence="1" id="KW-0732">Signal</keyword>
<keyword evidence="3" id="KW-1185">Reference proteome</keyword>
<proteinExistence type="predicted"/>
<organism evidence="2 3">
    <name type="scientific">Gelidibacter maritimus</name>
    <dbReference type="NCBI Taxonomy" id="2761487"/>
    <lineage>
        <taxon>Bacteria</taxon>
        <taxon>Pseudomonadati</taxon>
        <taxon>Bacteroidota</taxon>
        <taxon>Flavobacteriia</taxon>
        <taxon>Flavobacteriales</taxon>
        <taxon>Flavobacteriaceae</taxon>
        <taxon>Gelidibacter</taxon>
    </lineage>
</organism>
<evidence type="ECO:0000313" key="2">
    <source>
        <dbReference type="EMBL" id="MBA6151804.1"/>
    </source>
</evidence>
<evidence type="ECO:0000313" key="3">
    <source>
        <dbReference type="Proteomes" id="UP000541857"/>
    </source>
</evidence>
<feature type="signal peptide" evidence="1">
    <location>
        <begin position="1"/>
        <end position="17"/>
    </location>
</feature>
<name>A0A7W2M320_9FLAO</name>
<dbReference type="RefSeq" id="WP_182202546.1">
    <property type="nucleotide sequence ID" value="NZ_JACGLT010000002.1"/>
</dbReference>
<accession>A0A7W2M320</accession>
<feature type="chain" id="PRO_5030945923" description="Lipoprotein" evidence="1">
    <location>
        <begin position="18"/>
        <end position="130"/>
    </location>
</feature>
<dbReference type="EMBL" id="JACGLT010000002">
    <property type="protein sequence ID" value="MBA6151804.1"/>
    <property type="molecule type" value="Genomic_DNA"/>
</dbReference>
<evidence type="ECO:0008006" key="4">
    <source>
        <dbReference type="Google" id="ProtNLM"/>
    </source>
</evidence>
<evidence type="ECO:0000256" key="1">
    <source>
        <dbReference type="SAM" id="SignalP"/>
    </source>
</evidence>
<dbReference type="AlphaFoldDB" id="A0A7W2M320"/>
<reference evidence="2 3" key="1">
    <citation type="submission" date="2020-07" db="EMBL/GenBank/DDBJ databases">
        <title>Bacterium isolated from marine sediment.</title>
        <authorList>
            <person name="Shang D."/>
        </authorList>
    </citation>
    <scope>NUCLEOTIDE SEQUENCE [LARGE SCALE GENOMIC DNA]</scope>
    <source>
        <strain evidence="2 3">F6074</strain>
    </source>
</reference>